<reference evidence="1" key="1">
    <citation type="submission" date="2021-01" db="EMBL/GenBank/DDBJ databases">
        <authorList>
            <consortium name="Genoscope - CEA"/>
            <person name="William W."/>
        </authorList>
    </citation>
    <scope>NUCLEOTIDE SEQUENCE</scope>
</reference>
<evidence type="ECO:0000313" key="1">
    <source>
        <dbReference type="EMBL" id="CAD8167630.1"/>
    </source>
</evidence>
<evidence type="ECO:0000313" key="2">
    <source>
        <dbReference type="Proteomes" id="UP000689195"/>
    </source>
</evidence>
<dbReference type="EMBL" id="CAJJDO010000047">
    <property type="protein sequence ID" value="CAD8167630.1"/>
    <property type="molecule type" value="Genomic_DNA"/>
</dbReference>
<dbReference type="Proteomes" id="UP000689195">
    <property type="component" value="Unassembled WGS sequence"/>
</dbReference>
<name>A0A8S1UR32_9CILI</name>
<organism evidence="1 2">
    <name type="scientific">Paramecium pentaurelia</name>
    <dbReference type="NCBI Taxonomy" id="43138"/>
    <lineage>
        <taxon>Eukaryota</taxon>
        <taxon>Sar</taxon>
        <taxon>Alveolata</taxon>
        <taxon>Ciliophora</taxon>
        <taxon>Intramacronucleata</taxon>
        <taxon>Oligohymenophorea</taxon>
        <taxon>Peniculida</taxon>
        <taxon>Parameciidae</taxon>
        <taxon>Paramecium</taxon>
    </lineage>
</organism>
<sequence>MNLENHNQNNSEPILQNFSSSNFYSEPSNFNQQLFWFQSKEATEILIILASQCQIIFKCVSGKGAKKYQNTDIKEQLPVFKNERNAFVYKIKNCQNDLLRKLEKHLQINLIGDQKEMNFFFFGRNNVTIQTQNPIMDILNPYIHQDFIDTLTELLELRNQVNNTNHYQSRKKNLYNINNHKHFVCWAFISAWQIEIREHLKQLQEKLPTDNQVFLTQGQKSQELIQLKSKSDEIWRKKKQEVEQLEDINQLIMKYQQQSNEKIHDIIKMFEQRSLQNNY</sequence>
<dbReference type="OrthoDB" id="10266523at2759"/>
<dbReference type="AlphaFoldDB" id="A0A8S1UR32"/>
<keyword evidence="2" id="KW-1185">Reference proteome</keyword>
<accession>A0A8S1UR32</accession>
<comment type="caution">
    <text evidence="1">The sequence shown here is derived from an EMBL/GenBank/DDBJ whole genome shotgun (WGS) entry which is preliminary data.</text>
</comment>
<proteinExistence type="predicted"/>
<protein>
    <submittedName>
        <fullName evidence="1">Uncharacterized protein</fullName>
    </submittedName>
</protein>
<gene>
    <name evidence="1" type="ORF">PPENT_87.1.T0470217</name>
</gene>